<feature type="transmembrane region" description="Helical" evidence="1">
    <location>
        <begin position="89"/>
        <end position="108"/>
    </location>
</feature>
<feature type="transmembrane region" description="Helical" evidence="1">
    <location>
        <begin position="194"/>
        <end position="214"/>
    </location>
</feature>
<sequence length="437" mass="46762">MQETTLRQRVAGVLILLGLVAQIIGFIGVIPTAQAVSYVLWVAVALLWRDIPRRSRIQAGVLITLGALMLVVARVMYGANVNWPAMLQGNVFVATMLVGVSFISLIGTQGNKRPPGKRVTGADGVLRTWLGVHFLGTILNLSTIFMVGDRLARRSPLTMPQLLALNRGLSSAALWSPFFASMAVVIALAPDVQYGQIALIGFPLALLSGLLTTLELSRRFDLTEVDGFSLSPRSLLMPASMAALVMLFHFWLTPSLTIVSIITFLLPVVAVLSNLREGTRFTLRRIRQHTTTRLPAMRGEISLFLAAGLLTLGLSTLVAAAAGDDWTLFATFGMWQAMVSFAAITLSALAGLHPIIGVSVLASILNLASGEQTLFAFVALSAWAVGTSVGPLSGINLSLQGRYGISGYRMMKNNLLYAAMMSLLSLGAIAGLSIWVN</sequence>
<gene>
    <name evidence="2" type="ORF">JDS37_07820</name>
</gene>
<accession>A0AAP9ZGD6</accession>
<organism evidence="2 3">
    <name type="scientific">Vreelandella venusta</name>
    <dbReference type="NCBI Taxonomy" id="44935"/>
    <lineage>
        <taxon>Bacteria</taxon>
        <taxon>Pseudomonadati</taxon>
        <taxon>Pseudomonadota</taxon>
        <taxon>Gammaproteobacteria</taxon>
        <taxon>Oceanospirillales</taxon>
        <taxon>Halomonadaceae</taxon>
        <taxon>Vreelandella</taxon>
    </lineage>
</organism>
<proteinExistence type="predicted"/>
<feature type="transmembrane region" description="Helical" evidence="1">
    <location>
        <begin position="334"/>
        <end position="362"/>
    </location>
</feature>
<reference evidence="2" key="1">
    <citation type="submission" date="2020-12" db="EMBL/GenBank/DDBJ databases">
        <title>Genome reconstruction of Halomonas venusta strain DSM 4743.</title>
        <authorList>
            <person name="Aguirre-Garrido J.F."/>
            <person name="Hernandez-Soto L.M."/>
            <person name="Martinez-Abarca F."/>
        </authorList>
    </citation>
    <scope>NUCLEOTIDE SEQUENCE</scope>
    <source>
        <strain evidence="2">4743</strain>
    </source>
</reference>
<feature type="transmembrane region" description="Helical" evidence="1">
    <location>
        <begin position="303"/>
        <end position="322"/>
    </location>
</feature>
<evidence type="ECO:0000256" key="1">
    <source>
        <dbReference type="SAM" id="Phobius"/>
    </source>
</evidence>
<protein>
    <submittedName>
        <fullName evidence="2">Uncharacterized protein</fullName>
    </submittedName>
</protein>
<feature type="transmembrane region" description="Helical" evidence="1">
    <location>
        <begin position="235"/>
        <end position="252"/>
    </location>
</feature>
<feature type="transmembrane region" description="Helical" evidence="1">
    <location>
        <begin position="374"/>
        <end position="395"/>
    </location>
</feature>
<feature type="transmembrane region" description="Helical" evidence="1">
    <location>
        <begin position="169"/>
        <end position="188"/>
    </location>
</feature>
<feature type="transmembrane region" description="Helical" evidence="1">
    <location>
        <begin position="258"/>
        <end position="275"/>
    </location>
</feature>
<dbReference type="RefSeq" id="WP_146943786.1">
    <property type="nucleotide sequence ID" value="NZ_BJUL01000007.1"/>
</dbReference>
<keyword evidence="1" id="KW-0472">Membrane</keyword>
<keyword evidence="1" id="KW-1133">Transmembrane helix</keyword>
<feature type="transmembrane region" description="Helical" evidence="1">
    <location>
        <begin position="415"/>
        <end position="436"/>
    </location>
</feature>
<dbReference type="AlphaFoldDB" id="A0AAP9ZGD6"/>
<feature type="transmembrane region" description="Helical" evidence="1">
    <location>
        <begin position="12"/>
        <end position="37"/>
    </location>
</feature>
<name>A0AAP9ZGD6_9GAMM</name>
<feature type="transmembrane region" description="Helical" evidence="1">
    <location>
        <begin position="57"/>
        <end position="77"/>
    </location>
</feature>
<feature type="transmembrane region" description="Helical" evidence="1">
    <location>
        <begin position="128"/>
        <end position="148"/>
    </location>
</feature>
<dbReference type="Proteomes" id="UP000663479">
    <property type="component" value="Chromosome"/>
</dbReference>
<dbReference type="EMBL" id="CP066539">
    <property type="protein sequence ID" value="QRL04835.1"/>
    <property type="molecule type" value="Genomic_DNA"/>
</dbReference>
<keyword evidence="1" id="KW-0812">Transmembrane</keyword>
<evidence type="ECO:0000313" key="3">
    <source>
        <dbReference type="Proteomes" id="UP000663479"/>
    </source>
</evidence>
<evidence type="ECO:0000313" key="2">
    <source>
        <dbReference type="EMBL" id="QRL04835.1"/>
    </source>
</evidence>